<dbReference type="HOGENOM" id="CLU_3252762_0_0_4"/>
<dbReference type="Proteomes" id="UP000004088">
    <property type="component" value="Unassembled WGS sequence"/>
</dbReference>
<evidence type="ECO:0000313" key="1">
    <source>
        <dbReference type="EMBL" id="EGC18216.1"/>
    </source>
</evidence>
<dbReference type="AlphaFoldDB" id="F0EWY5"/>
<dbReference type="STRING" id="888741.HMPREF9098_0365"/>
<reference evidence="1 2" key="1">
    <citation type="submission" date="2011-01" db="EMBL/GenBank/DDBJ databases">
        <authorList>
            <person name="Muzny D."/>
            <person name="Qin X."/>
            <person name="Deng J."/>
            <person name="Jiang H."/>
            <person name="Liu Y."/>
            <person name="Qu J."/>
            <person name="Song X.-Z."/>
            <person name="Zhang L."/>
            <person name="Thornton R."/>
            <person name="Coyle M."/>
            <person name="Francisco L."/>
            <person name="Jackson L."/>
            <person name="Javaid M."/>
            <person name="Korchina V."/>
            <person name="Kovar C."/>
            <person name="Mata R."/>
            <person name="Mathew T."/>
            <person name="Ngo R."/>
            <person name="Nguyen L."/>
            <person name="Nguyen N."/>
            <person name="Okwuonu G."/>
            <person name="Ongeri F."/>
            <person name="Pham C."/>
            <person name="Simmons D."/>
            <person name="Wilczek-Boney K."/>
            <person name="Hale W."/>
            <person name="Jakkamsetti A."/>
            <person name="Pham P."/>
            <person name="Ruth R."/>
            <person name="San Lucas F."/>
            <person name="Warren J."/>
            <person name="Zhang J."/>
            <person name="Zhao Z."/>
            <person name="Zhou C."/>
            <person name="Zhu D."/>
            <person name="Lee S."/>
            <person name="Bess C."/>
            <person name="Blankenburg K."/>
            <person name="Forbes L."/>
            <person name="Fu Q."/>
            <person name="Gubbala S."/>
            <person name="Hirani K."/>
            <person name="Jayaseelan J.C."/>
            <person name="Lara F."/>
            <person name="Munidasa M."/>
            <person name="Palculict T."/>
            <person name="Patil S."/>
            <person name="Pu L.-L."/>
            <person name="Saada N."/>
            <person name="Tang L."/>
            <person name="Weissenberger G."/>
            <person name="Zhu Y."/>
            <person name="Hemphill L."/>
            <person name="Shang Y."/>
            <person name="Youmans B."/>
            <person name="Ayvaz T."/>
            <person name="Ross M."/>
            <person name="Santibanez J."/>
            <person name="Aqrawi P."/>
            <person name="Gross S."/>
            <person name="Joshi V."/>
            <person name="Fowler G."/>
            <person name="Nazareth L."/>
            <person name="Reid J."/>
            <person name="Worley K."/>
            <person name="Petrosino J."/>
            <person name="Highlander S."/>
            <person name="Gibbs R."/>
        </authorList>
    </citation>
    <scope>NUCLEOTIDE SEQUENCE [LARGE SCALE GENOMIC DNA]</scope>
    <source>
        <strain evidence="1 2">ATCC 33394</strain>
    </source>
</reference>
<name>F0EWY5_9NEIS</name>
<keyword evidence="2" id="KW-1185">Reference proteome</keyword>
<comment type="caution">
    <text evidence="1">The sequence shown here is derived from an EMBL/GenBank/DDBJ whole genome shotgun (WGS) entry which is preliminary data.</text>
</comment>
<evidence type="ECO:0000313" key="2">
    <source>
        <dbReference type="Proteomes" id="UP000004088"/>
    </source>
</evidence>
<proteinExistence type="predicted"/>
<gene>
    <name evidence="1" type="ORF">HMPREF9098_0365</name>
</gene>
<sequence length="42" mass="4535">MAACTRIFGVQAAFYSRLKPPCYGVGQPCIVTANSWKIDLTG</sequence>
<organism evidence="1 2">
    <name type="scientific">Kingella denitrificans ATCC 33394</name>
    <dbReference type="NCBI Taxonomy" id="888741"/>
    <lineage>
        <taxon>Bacteria</taxon>
        <taxon>Pseudomonadati</taxon>
        <taxon>Pseudomonadota</taxon>
        <taxon>Betaproteobacteria</taxon>
        <taxon>Neisseriales</taxon>
        <taxon>Neisseriaceae</taxon>
        <taxon>Kingella</taxon>
    </lineage>
</organism>
<protein>
    <submittedName>
        <fullName evidence="1">Uncharacterized protein</fullName>
    </submittedName>
</protein>
<accession>F0EWY5</accession>
<dbReference type="EMBL" id="AEWV01000006">
    <property type="protein sequence ID" value="EGC18216.1"/>
    <property type="molecule type" value="Genomic_DNA"/>
</dbReference>